<sequence length="163" mass="17927">MVPTEHTTPAPRQRTARIGRIPIRHLSPRQPENRWPAKSYLGEVVPFEATVFREGHGLIGAELLLIDPAGTETAHAMTLLAPGTDRWRVDVRPQTTGRHHYRIRAYSDDWGSWLHAATIKLGVGDDADLIFAMGAELLEQVPGKIAADARAALLDADASPRSE</sequence>
<dbReference type="InterPro" id="IPR013783">
    <property type="entry name" value="Ig-like_fold"/>
</dbReference>
<reference evidence="4" key="1">
    <citation type="journal article" date="2019" name="Int. J. Syst. Evol. Microbiol.">
        <title>The Global Catalogue of Microorganisms (GCM) 10K type strain sequencing project: providing services to taxonomists for standard genome sequencing and annotation.</title>
        <authorList>
            <consortium name="The Broad Institute Genomics Platform"/>
            <consortium name="The Broad Institute Genome Sequencing Center for Infectious Disease"/>
            <person name="Wu L."/>
            <person name="Ma J."/>
        </authorList>
    </citation>
    <scope>NUCLEOTIDE SEQUENCE [LARGE SCALE GENOMIC DNA]</scope>
    <source>
        <strain evidence="4">NBRC 108755</strain>
    </source>
</reference>
<proteinExistence type="predicted"/>
<protein>
    <recommendedName>
        <fullName evidence="2">Alpha-1,4-glucan:maltose-1-phosphate maltosyltransferase domain-containing protein</fullName>
    </recommendedName>
</protein>
<dbReference type="Proteomes" id="UP001157069">
    <property type="component" value="Unassembled WGS sequence"/>
</dbReference>
<dbReference type="EMBL" id="BSVA01000001">
    <property type="protein sequence ID" value="GMA91886.1"/>
    <property type="molecule type" value="Genomic_DNA"/>
</dbReference>
<dbReference type="InterPro" id="IPR021828">
    <property type="entry name" value="GlgE_dom_N/S"/>
</dbReference>
<evidence type="ECO:0000259" key="2">
    <source>
        <dbReference type="Pfam" id="PF11896"/>
    </source>
</evidence>
<comment type="caution">
    <text evidence="3">The sequence shown here is derived from an EMBL/GenBank/DDBJ whole genome shotgun (WGS) entry which is preliminary data.</text>
</comment>
<dbReference type="Pfam" id="PF11896">
    <property type="entry name" value="GlgE_dom_N_S"/>
    <property type="match status" value="1"/>
</dbReference>
<dbReference type="Gene3D" id="2.60.40.10">
    <property type="entry name" value="Immunoglobulins"/>
    <property type="match status" value="1"/>
</dbReference>
<keyword evidence="4" id="KW-1185">Reference proteome</keyword>
<feature type="domain" description="Alpha-1,4-glucan:maltose-1-phosphate maltosyltransferase" evidence="2">
    <location>
        <begin position="19"/>
        <end position="145"/>
    </location>
</feature>
<accession>A0ABQ6JUB4</accession>
<gene>
    <name evidence="3" type="ORF">GCM10025869_24150</name>
</gene>
<feature type="compositionally biased region" description="Basic residues" evidence="1">
    <location>
        <begin position="14"/>
        <end position="27"/>
    </location>
</feature>
<dbReference type="Gene3D" id="1.20.58.80">
    <property type="entry name" value="Phosphotransferase system, lactose/cellobiose-type IIA subunit"/>
    <property type="match status" value="1"/>
</dbReference>
<evidence type="ECO:0000256" key="1">
    <source>
        <dbReference type="SAM" id="MobiDB-lite"/>
    </source>
</evidence>
<name>A0ABQ6JUB4_9MICO</name>
<organism evidence="3 4">
    <name type="scientific">Homoserinibacter gongjuensis</name>
    <dbReference type="NCBI Taxonomy" id="1162968"/>
    <lineage>
        <taxon>Bacteria</taxon>
        <taxon>Bacillati</taxon>
        <taxon>Actinomycetota</taxon>
        <taxon>Actinomycetes</taxon>
        <taxon>Micrococcales</taxon>
        <taxon>Microbacteriaceae</taxon>
        <taxon>Homoserinibacter</taxon>
    </lineage>
</organism>
<evidence type="ECO:0000313" key="4">
    <source>
        <dbReference type="Proteomes" id="UP001157069"/>
    </source>
</evidence>
<evidence type="ECO:0000313" key="3">
    <source>
        <dbReference type="EMBL" id="GMA91886.1"/>
    </source>
</evidence>
<feature type="region of interest" description="Disordered" evidence="1">
    <location>
        <begin position="1"/>
        <end position="32"/>
    </location>
</feature>